<gene>
    <name evidence="2" type="ORF">IAA61_05240</name>
</gene>
<name>A0A9D1SEJ0_9FIRM</name>
<comment type="caution">
    <text evidence="2">The sequence shown here is derived from an EMBL/GenBank/DDBJ whole genome shotgun (WGS) entry which is preliminary data.</text>
</comment>
<organism evidence="2 3">
    <name type="scientific">Candidatus Ornithomonoglobus merdipullorum</name>
    <dbReference type="NCBI Taxonomy" id="2840895"/>
    <lineage>
        <taxon>Bacteria</taxon>
        <taxon>Bacillati</taxon>
        <taxon>Bacillota</taxon>
        <taxon>Clostridia</taxon>
        <taxon>Candidatus Ornithomonoglobus</taxon>
    </lineage>
</organism>
<keyword evidence="1" id="KW-0732">Signal</keyword>
<feature type="signal peptide" evidence="1">
    <location>
        <begin position="1"/>
        <end position="22"/>
    </location>
</feature>
<proteinExistence type="predicted"/>
<dbReference type="Proteomes" id="UP000824109">
    <property type="component" value="Unassembled WGS sequence"/>
</dbReference>
<dbReference type="AlphaFoldDB" id="A0A9D1SEJ0"/>
<evidence type="ECO:0000313" key="2">
    <source>
        <dbReference type="EMBL" id="HIU57201.1"/>
    </source>
</evidence>
<reference evidence="2" key="2">
    <citation type="journal article" date="2021" name="PeerJ">
        <title>Extensive microbial diversity within the chicken gut microbiome revealed by metagenomics and culture.</title>
        <authorList>
            <person name="Gilroy R."/>
            <person name="Ravi A."/>
            <person name="Getino M."/>
            <person name="Pursley I."/>
            <person name="Horton D.L."/>
            <person name="Alikhan N.F."/>
            <person name="Baker D."/>
            <person name="Gharbi K."/>
            <person name="Hall N."/>
            <person name="Watson M."/>
            <person name="Adriaenssens E.M."/>
            <person name="Foster-Nyarko E."/>
            <person name="Jarju S."/>
            <person name="Secka A."/>
            <person name="Antonio M."/>
            <person name="Oren A."/>
            <person name="Chaudhuri R.R."/>
            <person name="La Ragione R."/>
            <person name="Hildebrand F."/>
            <person name="Pallen M.J."/>
        </authorList>
    </citation>
    <scope>NUCLEOTIDE SEQUENCE</scope>
    <source>
        <strain evidence="2">USAMLcec3-3695</strain>
    </source>
</reference>
<evidence type="ECO:0000256" key="1">
    <source>
        <dbReference type="SAM" id="SignalP"/>
    </source>
</evidence>
<evidence type="ECO:0000313" key="3">
    <source>
        <dbReference type="Proteomes" id="UP000824109"/>
    </source>
</evidence>
<sequence length="304" mass="31951">MMTGSRKALSLLLAAVMTAGNAAAVSAEESTEQILRNETLYAWDMSDESQLSTEEGTADMPVLTGSAEYDAENEKVRLNAASGAGVEVTLSEPVTAETAENIITVEFDANFGSISGQYFSYSITDPGGNDIVACRFTPYNSSSATEDGFLEIGGVPALTETEDKTVNKQLIDCISSNKGDGLGADTTHFENKIDLVGGTVTVNITSGGKAGSFTGSLEAGNYGGVSGFCASVTKMSTSRHTYLDNIMISQYQYVTPPPADELVHYVTAEADGDTTVVDTSKLVYGGHINAFRVTTAADCYNSMT</sequence>
<reference evidence="2" key="1">
    <citation type="submission" date="2020-10" db="EMBL/GenBank/DDBJ databases">
        <authorList>
            <person name="Gilroy R."/>
        </authorList>
    </citation>
    <scope>NUCLEOTIDE SEQUENCE</scope>
    <source>
        <strain evidence="2">USAMLcec3-3695</strain>
    </source>
</reference>
<feature type="chain" id="PRO_5039489521" evidence="1">
    <location>
        <begin position="23"/>
        <end position="304"/>
    </location>
</feature>
<dbReference type="EMBL" id="DVNB01000053">
    <property type="protein sequence ID" value="HIU57201.1"/>
    <property type="molecule type" value="Genomic_DNA"/>
</dbReference>
<accession>A0A9D1SEJ0</accession>
<protein>
    <submittedName>
        <fullName evidence="2">Uncharacterized protein</fullName>
    </submittedName>
</protein>